<evidence type="ECO:0000313" key="1">
    <source>
        <dbReference type="EMBL" id="CAN0518048.1"/>
    </source>
</evidence>
<accession>A0AC59ZWE3</accession>
<organism evidence="1">
    <name type="scientific">Rangifer tarandus platyrhynchus</name>
    <name type="common">Svalbard reindeer</name>
    <dbReference type="NCBI Taxonomy" id="3082113"/>
    <lineage>
        <taxon>Eukaryota</taxon>
        <taxon>Metazoa</taxon>
        <taxon>Chordata</taxon>
        <taxon>Craniata</taxon>
        <taxon>Vertebrata</taxon>
        <taxon>Euteleostomi</taxon>
        <taxon>Mammalia</taxon>
        <taxon>Eutheria</taxon>
        <taxon>Laurasiatheria</taxon>
        <taxon>Artiodactyla</taxon>
        <taxon>Ruminantia</taxon>
        <taxon>Pecora</taxon>
        <taxon>Cervidae</taxon>
        <taxon>Odocoileinae</taxon>
        <taxon>Rangifer</taxon>
    </lineage>
</organism>
<name>A0AC59ZWE3_RANTA</name>
<protein>
    <submittedName>
        <fullName evidence="1">Uncharacterized protein</fullName>
    </submittedName>
</protein>
<proteinExistence type="predicted"/>
<dbReference type="EMBL" id="OX596088">
    <property type="protein sequence ID" value="CAN0518048.1"/>
    <property type="molecule type" value="Genomic_DNA"/>
</dbReference>
<gene>
    <name evidence="1" type="ORF">MRATA1EN22A_LOCUS23690</name>
</gene>
<sequence>MEQSPQTPPERAGVHPGSPAPSLLRDSQSLPSSSPANKLAVAAGDSTLMTIAGPAAAAGLAQADGTTFPFQASMFKRCAPGGPGGDPRPLTSRVGHDSERRCWTRDCALAIHVRRERLWPRAAESLRVLMRCECKRLALHTAFLTTTLGKGQGRGSACSFFQPRRRRQGVGSTGITHDHPVSQLGCCDENRSLGRASSRHQSPLHLEARRLGSRCPQTCLLVRTLLLARGRPLSPWVTYHSDDVEGEHWSLLLFYPPASRLQADHPGPPSSQCQSRPLGPLPASEAPAAPGEQVSPPASPPRPRASLALDPDPADVCPGGPCSQEPGRTPARTTRPSAPPAPTPPPAPHAQSLSWFLWLILPFLTSGASQGTPLWAPFPPGPLLCCPLYLLVSLPPQMPRNL</sequence>
<reference evidence="1" key="1">
    <citation type="submission" date="2023-05" db="EMBL/GenBank/DDBJ databases">
        <authorList>
            <consortium name="ELIXIR-Norway"/>
        </authorList>
    </citation>
    <scope>NUCLEOTIDE SEQUENCE</scope>
</reference>
<reference evidence="1" key="2">
    <citation type="submission" date="2025-03" db="EMBL/GenBank/DDBJ databases">
        <authorList>
            <consortium name="ELIXIR-Norway"/>
            <consortium name="Elixir Norway"/>
        </authorList>
    </citation>
    <scope>NUCLEOTIDE SEQUENCE</scope>
</reference>